<gene>
    <name evidence="3" type="ORF">NF557_17065</name>
</gene>
<organism evidence="3 4">
    <name type="scientific">Ornithinimicrobium cryptoxanthini</name>
    <dbReference type="NCBI Taxonomy" id="2934161"/>
    <lineage>
        <taxon>Bacteria</taxon>
        <taxon>Bacillati</taxon>
        <taxon>Actinomycetota</taxon>
        <taxon>Actinomycetes</taxon>
        <taxon>Micrococcales</taxon>
        <taxon>Ornithinimicrobiaceae</taxon>
        <taxon>Ornithinimicrobium</taxon>
    </lineage>
</organism>
<name>A0ABY4YJF6_9MICO</name>
<dbReference type="Gene3D" id="3.40.50.300">
    <property type="entry name" value="P-loop containing nucleotide triphosphate hydrolases"/>
    <property type="match status" value="1"/>
</dbReference>
<keyword evidence="1" id="KW-0547">Nucleotide-binding</keyword>
<sequence>MTQIVSVHSFRGGTGKSSLTANLAVQLAQRGQRVGVVDTDLASPGIHVLFGMDGARVDGSLNDYLFDRRTIAEVSHRVGPPDLAGEIQLVPASVRAGEITRVLRDGYEAQRLVRGLRDLVTAHDLAVLLIDTHPGLGEETLLSLAISDTVLTVLRPDQQDYEGTAVLGEVAAGLGVHRQGLVVNKVPATLDTHELRARVQDAYGAAAVGVLAHDDDLMLLASADVFTLRFPRHPLTTAIGETTDWVLAGAAP</sequence>
<accession>A0ABY4YJF6</accession>
<dbReference type="SUPFAM" id="SSF52540">
    <property type="entry name" value="P-loop containing nucleoside triphosphate hydrolases"/>
    <property type="match status" value="1"/>
</dbReference>
<evidence type="ECO:0000256" key="1">
    <source>
        <dbReference type="ARBA" id="ARBA00022741"/>
    </source>
</evidence>
<dbReference type="EMBL" id="CP099490">
    <property type="protein sequence ID" value="USQ76272.1"/>
    <property type="molecule type" value="Genomic_DNA"/>
</dbReference>
<evidence type="ECO:0000313" key="4">
    <source>
        <dbReference type="Proteomes" id="UP001056535"/>
    </source>
</evidence>
<dbReference type="PANTHER" id="PTHR13696">
    <property type="entry name" value="P-LOOP CONTAINING NUCLEOSIDE TRIPHOSPHATE HYDROLASE"/>
    <property type="match status" value="1"/>
</dbReference>
<dbReference type="Pfam" id="PF10609">
    <property type="entry name" value="ParA"/>
    <property type="match status" value="1"/>
</dbReference>
<dbReference type="PANTHER" id="PTHR13696:SF52">
    <property type="entry name" value="PARA FAMILY PROTEIN CT_582"/>
    <property type="match status" value="1"/>
</dbReference>
<keyword evidence="4" id="KW-1185">Reference proteome</keyword>
<dbReference type="RefSeq" id="WP_252620967.1">
    <property type="nucleotide sequence ID" value="NZ_CP099490.1"/>
</dbReference>
<evidence type="ECO:0000313" key="3">
    <source>
        <dbReference type="EMBL" id="USQ76272.1"/>
    </source>
</evidence>
<proteinExistence type="predicted"/>
<evidence type="ECO:0000256" key="2">
    <source>
        <dbReference type="ARBA" id="ARBA00022840"/>
    </source>
</evidence>
<dbReference type="Proteomes" id="UP001056535">
    <property type="component" value="Chromosome"/>
</dbReference>
<dbReference type="InterPro" id="IPR050678">
    <property type="entry name" value="DNA_Partitioning_ATPase"/>
</dbReference>
<protein>
    <submittedName>
        <fullName evidence="3">MinD/ParA family protein</fullName>
    </submittedName>
</protein>
<dbReference type="InterPro" id="IPR027417">
    <property type="entry name" value="P-loop_NTPase"/>
</dbReference>
<dbReference type="InterPro" id="IPR033756">
    <property type="entry name" value="YlxH/NBP35"/>
</dbReference>
<reference evidence="3" key="1">
    <citation type="submission" date="2022-06" db="EMBL/GenBank/DDBJ databases">
        <title>Ornithinimicrobium JY.X270.</title>
        <authorList>
            <person name="Huang Y."/>
        </authorList>
    </citation>
    <scope>NUCLEOTIDE SEQUENCE</scope>
    <source>
        <strain evidence="3">JY.X270</strain>
    </source>
</reference>
<keyword evidence="2" id="KW-0067">ATP-binding</keyword>